<dbReference type="Pfam" id="PF04187">
    <property type="entry name" value="Cofac_haem_bdg"/>
    <property type="match status" value="1"/>
</dbReference>
<dbReference type="Gene3D" id="1.10.8.760">
    <property type="entry name" value="Haem-binding uptake, Tiki superfamily, ChaN, domain 2"/>
    <property type="match status" value="1"/>
</dbReference>
<dbReference type="InterPro" id="IPR007314">
    <property type="entry name" value="Cofac_haem-bd_dom"/>
</dbReference>
<dbReference type="PIRSF" id="PIRSF020419">
    <property type="entry name" value="Fe_uptake_reg_CjrA_prd"/>
    <property type="match status" value="1"/>
</dbReference>
<feature type="chain" id="PRO_5040785092" evidence="1">
    <location>
        <begin position="21"/>
        <end position="310"/>
    </location>
</feature>
<dbReference type="Proteomes" id="UP000269115">
    <property type="component" value="Unassembled WGS sequence"/>
</dbReference>
<dbReference type="EMBL" id="RJUR01000011">
    <property type="protein sequence ID" value="ROQ52856.1"/>
    <property type="molecule type" value="Genomic_DNA"/>
</dbReference>
<protein>
    <submittedName>
        <fullName evidence="3">Iron-regulated protein</fullName>
    </submittedName>
</protein>
<evidence type="ECO:0000259" key="2">
    <source>
        <dbReference type="Pfam" id="PF04187"/>
    </source>
</evidence>
<dbReference type="SUPFAM" id="SSF159501">
    <property type="entry name" value="EreA/ChaN-like"/>
    <property type="match status" value="1"/>
</dbReference>
<dbReference type="CDD" id="cd14727">
    <property type="entry name" value="ChanN-like"/>
    <property type="match status" value="1"/>
</dbReference>
<name>A0A9X8EP82_PSEPU</name>
<evidence type="ECO:0000256" key="1">
    <source>
        <dbReference type="SAM" id="SignalP"/>
    </source>
</evidence>
<feature type="signal peptide" evidence="1">
    <location>
        <begin position="1"/>
        <end position="20"/>
    </location>
</feature>
<dbReference type="AlphaFoldDB" id="A0A9X8EP82"/>
<dbReference type="InterPro" id="IPR016773">
    <property type="entry name" value="Fe3_uptake_reg_CjrA_prd"/>
</dbReference>
<reference evidence="3 4" key="1">
    <citation type="submission" date="2018-11" db="EMBL/GenBank/DDBJ databases">
        <title>Genomic analyses of the natural microbiome of Caenorhabditis elegans.</title>
        <authorList>
            <person name="Samuel B."/>
        </authorList>
    </citation>
    <scope>NUCLEOTIDE SEQUENCE [LARGE SCALE GENOMIC DNA]</scope>
    <source>
        <strain evidence="3 4">BIGb0473</strain>
    </source>
</reference>
<keyword evidence="1" id="KW-0732">Signal</keyword>
<evidence type="ECO:0000313" key="4">
    <source>
        <dbReference type="Proteomes" id="UP000269115"/>
    </source>
</evidence>
<accession>A0A9X8EP82</accession>
<organism evidence="3 4">
    <name type="scientific">Pseudomonas putida</name>
    <name type="common">Arthrobacter siderocapsulatus</name>
    <dbReference type="NCBI Taxonomy" id="303"/>
    <lineage>
        <taxon>Bacteria</taxon>
        <taxon>Pseudomonadati</taxon>
        <taxon>Pseudomonadota</taxon>
        <taxon>Gammaproteobacteria</taxon>
        <taxon>Pseudomonadales</taxon>
        <taxon>Pseudomonadaceae</taxon>
        <taxon>Pseudomonas</taxon>
    </lineage>
</organism>
<sequence>MYTNCLLGACLALLVGCATVNTPPAQTAYARVEANIPGWGAIVDVRSGQQIDAGQLLDVLAQAPTVMVGETHDNVAHHLIEQWLATGLAERRQQGAVVLEMLDSDQQRPVGDVQAWLGAGNRVRLARLRKIMQWDERWSWEQYGPLMQALMQAPAPVLAGNLSSRERKQVAADAPADAASLFPQAAIAEVQRQRIVQMHCGEIDLPRLNAMLAIQHGRDRRMAQVLDAAPAPRLLFAGVLHTLKSQGAPQYLRHGARDPGLKVLVLGEEGQAPAVQDADFVWLLPSQDGDGVALAPAAASCDAPLQPALH</sequence>
<feature type="domain" description="Haem-binding uptake Tiki superfamily ChaN" evidence="2">
    <location>
        <begin position="57"/>
        <end position="252"/>
    </location>
</feature>
<proteinExistence type="predicted"/>
<dbReference type="RefSeq" id="WP_123752358.1">
    <property type="nucleotide sequence ID" value="NZ_RJUR01000011.1"/>
</dbReference>
<dbReference type="Gene3D" id="3.40.50.11550">
    <property type="match status" value="1"/>
</dbReference>
<gene>
    <name evidence="3" type="ORF">EDF85_0599</name>
</gene>
<evidence type="ECO:0000313" key="3">
    <source>
        <dbReference type="EMBL" id="ROQ52856.1"/>
    </source>
</evidence>
<comment type="caution">
    <text evidence="3">The sequence shown here is derived from an EMBL/GenBank/DDBJ whole genome shotgun (WGS) entry which is preliminary data.</text>
</comment>